<reference evidence="5 6" key="1">
    <citation type="submission" date="2016-10" db="EMBL/GenBank/DDBJ databases">
        <title>Draft Genome sequence of Roseomonas sp. strain M3.</title>
        <authorList>
            <person name="Subhash Y."/>
            <person name="Lee S."/>
        </authorList>
    </citation>
    <scope>NUCLEOTIDE SEQUENCE [LARGE SCALE GENOMIC DNA]</scope>
    <source>
        <strain evidence="5 6">M3</strain>
    </source>
</reference>
<dbReference type="PIRSF" id="PIRSF002741">
    <property type="entry name" value="MppA"/>
    <property type="match status" value="1"/>
</dbReference>
<evidence type="ECO:0000313" key="6">
    <source>
        <dbReference type="Proteomes" id="UP000188879"/>
    </source>
</evidence>
<dbReference type="InterPro" id="IPR000914">
    <property type="entry name" value="SBP_5_dom"/>
</dbReference>
<evidence type="ECO:0000256" key="2">
    <source>
        <dbReference type="ARBA" id="ARBA00005695"/>
    </source>
</evidence>
<name>A0A1V2H9U8_9PROT</name>
<dbReference type="Gene3D" id="3.40.190.10">
    <property type="entry name" value="Periplasmic binding protein-like II"/>
    <property type="match status" value="1"/>
</dbReference>
<comment type="caution">
    <text evidence="5">The sequence shown here is derived from an EMBL/GenBank/DDBJ whole genome shotgun (WGS) entry which is preliminary data.</text>
</comment>
<dbReference type="PANTHER" id="PTHR30290">
    <property type="entry name" value="PERIPLASMIC BINDING COMPONENT OF ABC TRANSPORTER"/>
    <property type="match status" value="1"/>
</dbReference>
<sequence>MALGAAALAAPRLASAQASRVLRFIPHADLAVTDPTLSAAYVTRNHAYLVYDTLFGQDAALNPQPQMLEGFSTEEDGRRWTLTLRGGLLFHDGTKVLARDCVASIRRWAARDDMGRALMAVTDELSAPDDRRIVFRLKRAYPLLPFALGKTSGLACAMMPERLAQTPPDQALKEIIGSGPFRFLPEERVAGDRLAYARFEAYRPRESGTAEGTAGPKIAHFDRIEWKVIADAATAAAALRTGEVDWWELPSNDMLPLLRRGTALKVAVLDATGYMGALRVNHLHGPTANPAIRRAMLAAISQRDVVMAMAGTDSALWRDGVGFFCPGTAMANDEGLSALQGDPAAARNMLEAAGYRGETLLLMSPGDLQLNNAATTVIGDALRRAGMAVDEVTMDWGTMLQRRNKREPIAQGGWNAYVALNTGADLASPAVHPTLRGDGKSGLYGWCESPALETARDAWLAAPDLAAQQTAARRIQAQAFADLPYLPIGQIAQLTAHRADLSGMLQGVPVFWNLKRG</sequence>
<dbReference type="InterPro" id="IPR030678">
    <property type="entry name" value="Peptide/Ni-bd"/>
</dbReference>
<dbReference type="GO" id="GO:0015833">
    <property type="term" value="P:peptide transport"/>
    <property type="evidence" value="ECO:0007669"/>
    <property type="project" value="TreeGrafter"/>
</dbReference>
<evidence type="ECO:0000256" key="1">
    <source>
        <dbReference type="ARBA" id="ARBA00004418"/>
    </source>
</evidence>
<dbReference type="Gene3D" id="3.10.105.10">
    <property type="entry name" value="Dipeptide-binding Protein, Domain 3"/>
    <property type="match status" value="1"/>
</dbReference>
<feature type="domain" description="Solute-binding protein family 5" evidence="4">
    <location>
        <begin position="63"/>
        <end position="417"/>
    </location>
</feature>
<dbReference type="PANTHER" id="PTHR30290:SF38">
    <property type="entry name" value="D,D-DIPEPTIDE-BINDING PERIPLASMIC PROTEIN DDPA-RELATED"/>
    <property type="match status" value="1"/>
</dbReference>
<dbReference type="Proteomes" id="UP000188879">
    <property type="component" value="Unassembled WGS sequence"/>
</dbReference>
<dbReference type="SUPFAM" id="SSF53850">
    <property type="entry name" value="Periplasmic binding protein-like II"/>
    <property type="match status" value="1"/>
</dbReference>
<evidence type="ECO:0000313" key="5">
    <source>
        <dbReference type="EMBL" id="ONG59170.1"/>
    </source>
</evidence>
<dbReference type="CDD" id="cd08502">
    <property type="entry name" value="PBP2_NikA_DppA_OppA_like_16"/>
    <property type="match status" value="1"/>
</dbReference>
<evidence type="ECO:0000256" key="3">
    <source>
        <dbReference type="ARBA" id="ARBA00022729"/>
    </source>
</evidence>
<keyword evidence="3" id="KW-0732">Signal</keyword>
<keyword evidence="6" id="KW-1185">Reference proteome</keyword>
<dbReference type="GO" id="GO:0043190">
    <property type="term" value="C:ATP-binding cassette (ABC) transporter complex"/>
    <property type="evidence" value="ECO:0007669"/>
    <property type="project" value="InterPro"/>
</dbReference>
<dbReference type="GO" id="GO:0030288">
    <property type="term" value="C:outer membrane-bounded periplasmic space"/>
    <property type="evidence" value="ECO:0007669"/>
    <property type="project" value="UniProtKB-ARBA"/>
</dbReference>
<dbReference type="AlphaFoldDB" id="A0A1V2H9U8"/>
<comment type="subcellular location">
    <subcellularLocation>
        <location evidence="1">Periplasm</location>
    </subcellularLocation>
</comment>
<dbReference type="InterPro" id="IPR039424">
    <property type="entry name" value="SBP_5"/>
</dbReference>
<accession>A0A1V2H9U8</accession>
<gene>
    <name evidence="5" type="ORF">BKE38_00410</name>
</gene>
<protein>
    <submittedName>
        <fullName evidence="5">ABC transporter substrate-binding protein</fullName>
    </submittedName>
</protein>
<evidence type="ECO:0000259" key="4">
    <source>
        <dbReference type="Pfam" id="PF00496"/>
    </source>
</evidence>
<proteinExistence type="inferred from homology"/>
<dbReference type="Pfam" id="PF00496">
    <property type="entry name" value="SBP_bac_5"/>
    <property type="match status" value="1"/>
</dbReference>
<dbReference type="GO" id="GO:1904680">
    <property type="term" value="F:peptide transmembrane transporter activity"/>
    <property type="evidence" value="ECO:0007669"/>
    <property type="project" value="TreeGrafter"/>
</dbReference>
<dbReference type="OrthoDB" id="7237715at2"/>
<comment type="similarity">
    <text evidence="2">Belongs to the bacterial solute-binding protein 5 family.</text>
</comment>
<organism evidence="5 6">
    <name type="scientific">Teichococcus deserti</name>
    <dbReference type="NCBI Taxonomy" id="1817963"/>
    <lineage>
        <taxon>Bacteria</taxon>
        <taxon>Pseudomonadati</taxon>
        <taxon>Pseudomonadota</taxon>
        <taxon>Alphaproteobacteria</taxon>
        <taxon>Acetobacterales</taxon>
        <taxon>Roseomonadaceae</taxon>
        <taxon>Roseomonas</taxon>
    </lineage>
</organism>
<dbReference type="EMBL" id="MLCO01000001">
    <property type="protein sequence ID" value="ONG59170.1"/>
    <property type="molecule type" value="Genomic_DNA"/>
</dbReference>